<dbReference type="EMBL" id="JNBQ01000003">
    <property type="protein sequence ID" value="KLN35589.1"/>
    <property type="molecule type" value="Genomic_DNA"/>
</dbReference>
<protein>
    <submittedName>
        <fullName evidence="1">Uncharacterized protein</fullName>
    </submittedName>
</protein>
<accession>A0A0H2KUW2</accession>
<dbReference type="Proteomes" id="UP000035265">
    <property type="component" value="Unassembled WGS sequence"/>
</dbReference>
<name>A0A0H2KUW2_9MICO</name>
<organism evidence="1 2">
    <name type="scientific">Cellulosimicrobium funkei</name>
    <dbReference type="NCBI Taxonomy" id="264251"/>
    <lineage>
        <taxon>Bacteria</taxon>
        <taxon>Bacillati</taxon>
        <taxon>Actinomycetota</taxon>
        <taxon>Actinomycetes</taxon>
        <taxon>Micrococcales</taxon>
        <taxon>Promicromonosporaceae</taxon>
        <taxon>Cellulosimicrobium</taxon>
    </lineage>
</organism>
<dbReference type="STRING" id="264251.FB00_04705"/>
<dbReference type="AlphaFoldDB" id="A0A0H2KUW2"/>
<keyword evidence="2" id="KW-1185">Reference proteome</keyword>
<evidence type="ECO:0000313" key="1">
    <source>
        <dbReference type="EMBL" id="KLN35589.1"/>
    </source>
</evidence>
<proteinExistence type="predicted"/>
<sequence length="71" mass="7599">MGLDVRSGYNTTIPAHITTPDRVATSIGELRFVDGVPTPETASRVFDHLDLVRGVEAFLGCIPAASLEGMR</sequence>
<reference evidence="1 2" key="1">
    <citation type="submission" date="2014-05" db="EMBL/GenBank/DDBJ databases">
        <title>Cellulosimicrobium funkei U11 genome.</title>
        <authorList>
            <person name="Hu C."/>
            <person name="Gong Y."/>
            <person name="Wan W."/>
            <person name="Jiang M."/>
        </authorList>
    </citation>
    <scope>NUCLEOTIDE SEQUENCE [LARGE SCALE GENOMIC DNA]</scope>
    <source>
        <strain evidence="1 2">U11</strain>
    </source>
</reference>
<gene>
    <name evidence="1" type="ORF">FB00_04705</name>
</gene>
<evidence type="ECO:0000313" key="2">
    <source>
        <dbReference type="Proteomes" id="UP000035265"/>
    </source>
</evidence>
<comment type="caution">
    <text evidence="1">The sequence shown here is derived from an EMBL/GenBank/DDBJ whole genome shotgun (WGS) entry which is preliminary data.</text>
</comment>
<dbReference type="RefSeq" id="WP_047231729.1">
    <property type="nucleotide sequence ID" value="NZ_JNBQ01000003.1"/>
</dbReference>
<dbReference type="SUPFAM" id="SSF160935">
    <property type="entry name" value="VPA0735-like"/>
    <property type="match status" value="1"/>
</dbReference>
<dbReference type="PATRIC" id="fig|264251.5.peg.969"/>